<reference evidence="1" key="2">
    <citation type="journal article" date="2015" name="Data Brief">
        <title>Shoot transcriptome of the giant reed, Arundo donax.</title>
        <authorList>
            <person name="Barrero R.A."/>
            <person name="Guerrero F.D."/>
            <person name="Moolhuijzen P."/>
            <person name="Goolsby J.A."/>
            <person name="Tidwell J."/>
            <person name="Bellgard S.E."/>
            <person name="Bellgard M.I."/>
        </authorList>
    </citation>
    <scope>NUCLEOTIDE SEQUENCE</scope>
    <source>
        <tissue evidence="1">Shoot tissue taken approximately 20 cm above the soil surface</tissue>
    </source>
</reference>
<dbReference type="EMBL" id="GBRH01265220">
    <property type="protein sequence ID" value="JAD32675.1"/>
    <property type="molecule type" value="Transcribed_RNA"/>
</dbReference>
<proteinExistence type="predicted"/>
<organism evidence="1">
    <name type="scientific">Arundo donax</name>
    <name type="common">Giant reed</name>
    <name type="synonym">Donax arundinaceus</name>
    <dbReference type="NCBI Taxonomy" id="35708"/>
    <lineage>
        <taxon>Eukaryota</taxon>
        <taxon>Viridiplantae</taxon>
        <taxon>Streptophyta</taxon>
        <taxon>Embryophyta</taxon>
        <taxon>Tracheophyta</taxon>
        <taxon>Spermatophyta</taxon>
        <taxon>Magnoliopsida</taxon>
        <taxon>Liliopsida</taxon>
        <taxon>Poales</taxon>
        <taxon>Poaceae</taxon>
        <taxon>PACMAD clade</taxon>
        <taxon>Arundinoideae</taxon>
        <taxon>Arundineae</taxon>
        <taxon>Arundo</taxon>
    </lineage>
</organism>
<protein>
    <submittedName>
        <fullName evidence="1">Uncharacterized protein</fullName>
    </submittedName>
</protein>
<accession>A0A0A8Z7G7</accession>
<name>A0A0A8Z7G7_ARUDO</name>
<reference evidence="1" key="1">
    <citation type="submission" date="2014-09" db="EMBL/GenBank/DDBJ databases">
        <authorList>
            <person name="Magalhaes I.L.F."/>
            <person name="Oliveira U."/>
            <person name="Santos F.R."/>
            <person name="Vidigal T.H.D.A."/>
            <person name="Brescovit A.D."/>
            <person name="Santos A.J."/>
        </authorList>
    </citation>
    <scope>NUCLEOTIDE SEQUENCE</scope>
    <source>
        <tissue evidence="1">Shoot tissue taken approximately 20 cm above the soil surface</tissue>
    </source>
</reference>
<evidence type="ECO:0000313" key="1">
    <source>
        <dbReference type="EMBL" id="JAD32675.1"/>
    </source>
</evidence>
<sequence>MDEIGICVRAWQCFSYSLNLSLVQFSVMYISTGKSWYFCTFSTEH</sequence>
<dbReference type="AlphaFoldDB" id="A0A0A8Z7G7"/>